<dbReference type="Pfam" id="PF00561">
    <property type="entry name" value="Abhydrolase_1"/>
    <property type="match status" value="1"/>
</dbReference>
<dbReference type="AlphaFoldDB" id="R7W8X3"/>
<dbReference type="Gene3D" id="3.40.50.1820">
    <property type="entry name" value="alpha/beta hydrolase"/>
    <property type="match status" value="1"/>
</dbReference>
<feature type="region of interest" description="Disordered" evidence="1">
    <location>
        <begin position="41"/>
        <end position="86"/>
    </location>
</feature>
<proteinExistence type="predicted"/>
<evidence type="ECO:0000259" key="2">
    <source>
        <dbReference type="Pfam" id="PF00561"/>
    </source>
</evidence>
<dbReference type="InterPro" id="IPR052370">
    <property type="entry name" value="Meta-cleavage_hydrolase"/>
</dbReference>
<accession>R7W8X3</accession>
<dbReference type="Pfam" id="PF05212">
    <property type="entry name" value="DUF707"/>
    <property type="match status" value="1"/>
</dbReference>
<dbReference type="ExpressionAtlas" id="R7W8X3">
    <property type="expression patterns" value="baseline"/>
</dbReference>
<dbReference type="PRINTS" id="PR00111">
    <property type="entry name" value="ABHYDROLASE"/>
</dbReference>
<reference evidence="3" key="1">
    <citation type="submission" date="2015-06" db="UniProtKB">
        <authorList>
            <consortium name="EnsemblPlants"/>
        </authorList>
    </citation>
    <scope>IDENTIFICATION</scope>
</reference>
<sequence>MVNLIEAQKPLLTGMMRLAGLRPIDVELEPGTTMHVWAPKHHAGKKGTTISPHDASAAAAAAGEDAAATKKPSGGRRGSRRRKGPEAKPNVVLIHGFAAEGNVTFQFNFGVLVSRYNVYIPDLLFFGKSSTTDSADRSPEFQARCVAAALARLGVARCDVVGFSYGGMVAFKLAEARPDLVRSLAVSGSVVAMTDAVNRETMERLGAGSSAELLMPETLQGLKALFSVSMYRKMWFPDRMYKDYLKAMFTNRKERLELLQGLLDSNMDAKIPAFQQKIMLIWGEEDKLFDIELAKKMKEQLGENCYLQGIPKAGHLLHLERPCAYNRQLGREEDNYLQAKQRQSGWPVNVGLNAMSFGVYSLGAGGCDDSSTGPPCTGWVEIMVPVFSRAAWRCSWGMVQNDLVHVWGLNHKLGYCTQGANRYLRQERRALASLHGVHVADELYV</sequence>
<protein>
    <recommendedName>
        <fullName evidence="2">AB hydrolase-1 domain-containing protein</fullName>
    </recommendedName>
</protein>
<dbReference type="InterPro" id="IPR000073">
    <property type="entry name" value="AB_hydrolase_1"/>
</dbReference>
<dbReference type="SUPFAM" id="SSF53474">
    <property type="entry name" value="alpha/beta-Hydrolases"/>
    <property type="match status" value="1"/>
</dbReference>
<feature type="compositionally biased region" description="Low complexity" evidence="1">
    <location>
        <begin position="55"/>
        <end position="72"/>
    </location>
</feature>
<feature type="compositionally biased region" description="Basic residues" evidence="1">
    <location>
        <begin position="73"/>
        <end position="83"/>
    </location>
</feature>
<dbReference type="InterPro" id="IPR007877">
    <property type="entry name" value="DUF707"/>
</dbReference>
<evidence type="ECO:0000313" key="3">
    <source>
        <dbReference type="EnsemblPlants" id="EMT14159"/>
    </source>
</evidence>
<feature type="domain" description="AB hydrolase-1" evidence="2">
    <location>
        <begin position="89"/>
        <end position="322"/>
    </location>
</feature>
<evidence type="ECO:0000256" key="1">
    <source>
        <dbReference type="SAM" id="MobiDB-lite"/>
    </source>
</evidence>
<name>R7W8X3_AEGTA</name>
<dbReference type="PANTHER" id="PTHR43139:SF6">
    <property type="entry name" value="OS02G0706900 PROTEIN"/>
    <property type="match status" value="1"/>
</dbReference>
<dbReference type="InterPro" id="IPR029058">
    <property type="entry name" value="AB_hydrolase_fold"/>
</dbReference>
<organism evidence="3">
    <name type="scientific">Aegilops tauschii</name>
    <name type="common">Tausch's goatgrass</name>
    <name type="synonym">Aegilops squarrosa</name>
    <dbReference type="NCBI Taxonomy" id="37682"/>
    <lineage>
        <taxon>Eukaryota</taxon>
        <taxon>Viridiplantae</taxon>
        <taxon>Streptophyta</taxon>
        <taxon>Embryophyta</taxon>
        <taxon>Tracheophyta</taxon>
        <taxon>Spermatophyta</taxon>
        <taxon>Magnoliopsida</taxon>
        <taxon>Liliopsida</taxon>
        <taxon>Poales</taxon>
        <taxon>Poaceae</taxon>
        <taxon>BOP clade</taxon>
        <taxon>Pooideae</taxon>
        <taxon>Triticodae</taxon>
        <taxon>Triticeae</taxon>
        <taxon>Triticinae</taxon>
        <taxon>Aegilops</taxon>
    </lineage>
</organism>
<dbReference type="PANTHER" id="PTHR43139">
    <property type="entry name" value="SI:DKEY-122A22.2"/>
    <property type="match status" value="1"/>
</dbReference>
<dbReference type="EnsemblPlants" id="EMT14159">
    <property type="protein sequence ID" value="EMT14159"/>
    <property type="gene ID" value="F775_05095"/>
</dbReference>